<evidence type="ECO:0000313" key="2">
    <source>
        <dbReference type="EnsemblPlants" id="OB03G39490.1"/>
    </source>
</evidence>
<evidence type="ECO:0000313" key="3">
    <source>
        <dbReference type="Proteomes" id="UP000006038"/>
    </source>
</evidence>
<dbReference type="InterPro" id="IPR011676">
    <property type="entry name" value="DUF1618"/>
</dbReference>
<reference evidence="2" key="1">
    <citation type="journal article" date="2013" name="Nat. Commun.">
        <title>Whole-genome sequencing of Oryza brachyantha reveals mechanisms underlying Oryza genome evolution.</title>
        <authorList>
            <person name="Chen J."/>
            <person name="Huang Q."/>
            <person name="Gao D."/>
            <person name="Wang J."/>
            <person name="Lang Y."/>
            <person name="Liu T."/>
            <person name="Li B."/>
            <person name="Bai Z."/>
            <person name="Luis Goicoechea J."/>
            <person name="Liang C."/>
            <person name="Chen C."/>
            <person name="Zhang W."/>
            <person name="Sun S."/>
            <person name="Liao Y."/>
            <person name="Zhang X."/>
            <person name="Yang L."/>
            <person name="Song C."/>
            <person name="Wang M."/>
            <person name="Shi J."/>
            <person name="Liu G."/>
            <person name="Liu J."/>
            <person name="Zhou H."/>
            <person name="Zhou W."/>
            <person name="Yu Q."/>
            <person name="An N."/>
            <person name="Chen Y."/>
            <person name="Cai Q."/>
            <person name="Wang B."/>
            <person name="Liu B."/>
            <person name="Min J."/>
            <person name="Huang Y."/>
            <person name="Wu H."/>
            <person name="Li Z."/>
            <person name="Zhang Y."/>
            <person name="Yin Y."/>
            <person name="Song W."/>
            <person name="Jiang J."/>
            <person name="Jackson S.A."/>
            <person name="Wing R.A."/>
            <person name="Wang J."/>
            <person name="Chen M."/>
        </authorList>
    </citation>
    <scope>NUCLEOTIDE SEQUENCE [LARGE SCALE GENOMIC DNA]</scope>
    <source>
        <strain evidence="2">cv. IRGC 101232</strain>
    </source>
</reference>
<organism evidence="2">
    <name type="scientific">Oryza brachyantha</name>
    <name type="common">malo sina</name>
    <dbReference type="NCBI Taxonomy" id="4533"/>
    <lineage>
        <taxon>Eukaryota</taxon>
        <taxon>Viridiplantae</taxon>
        <taxon>Streptophyta</taxon>
        <taxon>Embryophyta</taxon>
        <taxon>Tracheophyta</taxon>
        <taxon>Spermatophyta</taxon>
        <taxon>Magnoliopsida</taxon>
        <taxon>Liliopsida</taxon>
        <taxon>Poales</taxon>
        <taxon>Poaceae</taxon>
        <taxon>BOP clade</taxon>
        <taxon>Oryzoideae</taxon>
        <taxon>Oryzeae</taxon>
        <taxon>Oryzinae</taxon>
        <taxon>Oryza</taxon>
    </lineage>
</organism>
<feature type="domain" description="DUF1618" evidence="1">
    <location>
        <begin position="228"/>
        <end position="361"/>
    </location>
</feature>
<dbReference type="OMA" id="DMVLCMW"/>
<evidence type="ECO:0000259" key="1">
    <source>
        <dbReference type="Pfam" id="PF07762"/>
    </source>
</evidence>
<proteinExistence type="predicted"/>
<dbReference type="Pfam" id="PF07762">
    <property type="entry name" value="DUF1618"/>
    <property type="match status" value="1"/>
</dbReference>
<reference evidence="2" key="2">
    <citation type="submission" date="2013-04" db="UniProtKB">
        <authorList>
            <consortium name="EnsemblPlants"/>
        </authorList>
    </citation>
    <scope>IDENTIFICATION</scope>
</reference>
<name>J3LSC3_ORYBR</name>
<keyword evidence="3" id="KW-1185">Reference proteome</keyword>
<dbReference type="HOGENOM" id="CLU_028502_2_1_1"/>
<dbReference type="PANTHER" id="PTHR33086">
    <property type="entry name" value="OS05G0468200 PROTEIN-RELATED"/>
    <property type="match status" value="1"/>
</dbReference>
<dbReference type="Gramene" id="OB03G39490.1">
    <property type="protein sequence ID" value="OB03G39490.1"/>
    <property type="gene ID" value="OB03G39490"/>
</dbReference>
<dbReference type="RefSeq" id="XP_015690371.1">
    <property type="nucleotide sequence ID" value="XM_015834885.1"/>
</dbReference>
<dbReference type="PANTHER" id="PTHR33086:SF94">
    <property type="entry name" value="EXPRESSED PROTEIN"/>
    <property type="match status" value="1"/>
</dbReference>
<dbReference type="EnsemblPlants" id="OB03G39490.1">
    <property type="protein sequence ID" value="OB03G39490.1"/>
    <property type="gene ID" value="OB03G39490"/>
</dbReference>
<protein>
    <recommendedName>
        <fullName evidence="1">DUF1618 domain-containing protein</fullName>
    </recommendedName>
</protein>
<accession>J3LSC3</accession>
<sequence length="464" mass="51900">MATAGAVPSWVVLDRLVHLHKVDDEEEQDWATIECSETKAYVTVENGDESPDGTSPFRLSPFDGLELLVRVAEPPYPSALSIRLVDDPDKDDRRGFLSNVLLAGGGFLVLGSCLPDTRGSNSYIVLDAPSGSLAMISTLSLRFRPSVAYTPLPLRRPDGGYVLVLIAMDMMNSRPADGSGYLPEVICLMPSWLPFDHPWQLKTPLFPPEKPRLFGAHEIFSFQGHALWVDLGRGILSCDCEDILLSSNGDVQFRYIDLPMGCKVDFDPSYHRALPSEYRAIRGMGNSIRFVSIEGYTTMHRRDMVLCMWTLIVPSSSGWRKVGEISVGELWEQKGFKTAGLPTHVPPTRPMLSSHEDGVVYFLLGDFYEDEDKDEKYIHMFSINLLTRKFVSSWRIPSSCCPQSNLELLMESDILKDIGSHRLLPIAVPHHGEAKRMKWDHHETVMGLTSKEDLGRAEKTSGMV</sequence>
<dbReference type="GeneID" id="102720419"/>
<dbReference type="OrthoDB" id="623186at2759"/>
<gene>
    <name evidence="2" type="primary">LOC102720419</name>
</gene>
<dbReference type="Proteomes" id="UP000006038">
    <property type="component" value="Chromosome 3"/>
</dbReference>
<dbReference type="AlphaFoldDB" id="J3LSC3"/>